<dbReference type="Proteomes" id="UP001055337">
    <property type="component" value="Plasmid unnamed"/>
</dbReference>
<keyword evidence="2" id="KW-1185">Reference proteome</keyword>
<evidence type="ECO:0000313" key="1">
    <source>
        <dbReference type="EMBL" id="ULN44734.1"/>
    </source>
</evidence>
<organism evidence="1 2">
    <name type="scientific">Mycolicibacterium crocinum</name>
    <dbReference type="NCBI Taxonomy" id="388459"/>
    <lineage>
        <taxon>Bacteria</taxon>
        <taxon>Bacillati</taxon>
        <taxon>Actinomycetota</taxon>
        <taxon>Actinomycetes</taxon>
        <taxon>Mycobacteriales</taxon>
        <taxon>Mycobacteriaceae</taxon>
        <taxon>Mycolicibacterium</taxon>
    </lineage>
</organism>
<sequence>MSDSPAPPVAVIGQHVCGAQSCDTAIPAESFLCEDHTKLLPAPLRCAVRDSYTPGQLPSANPYLRAAVDAVTHKEKRAAPRAGLRKAVQLTLFEM</sequence>
<dbReference type="RefSeq" id="WP_240180738.1">
    <property type="nucleotide sequence ID" value="NZ_CP092363.2"/>
</dbReference>
<protein>
    <submittedName>
        <fullName evidence="1">Uncharacterized protein</fullName>
    </submittedName>
</protein>
<accession>A0ABY3TZ90</accession>
<geneLocation type="plasmid" evidence="1 2">
    <name>unnamed</name>
</geneLocation>
<gene>
    <name evidence="1" type="ORF">MI149_30025</name>
</gene>
<name>A0ABY3TZ90_9MYCO</name>
<proteinExistence type="predicted"/>
<dbReference type="EMBL" id="CP092363">
    <property type="protein sequence ID" value="ULN44734.1"/>
    <property type="molecule type" value="Genomic_DNA"/>
</dbReference>
<evidence type="ECO:0000313" key="2">
    <source>
        <dbReference type="Proteomes" id="UP001055337"/>
    </source>
</evidence>
<reference evidence="1" key="1">
    <citation type="submission" date="2022-08" db="EMBL/GenBank/DDBJ databases">
        <title>Whole genome sequencing of non-tuberculosis mycobacteria type-strains.</title>
        <authorList>
            <person name="Igarashi Y."/>
            <person name="Osugi A."/>
            <person name="Mitarai S."/>
        </authorList>
    </citation>
    <scope>NUCLEOTIDE SEQUENCE</scope>
    <source>
        <strain evidence="1">JCM 16369</strain>
    </source>
</reference>
<keyword evidence="1" id="KW-0614">Plasmid</keyword>